<evidence type="ECO:0008006" key="3">
    <source>
        <dbReference type="Google" id="ProtNLM"/>
    </source>
</evidence>
<dbReference type="Gene3D" id="1.20.58.80">
    <property type="entry name" value="Phosphotransferase system, lactose/cellobiose-type IIA subunit"/>
    <property type="match status" value="1"/>
</dbReference>
<proteinExistence type="predicted"/>
<organism evidence="1 2">
    <name type="scientific">Dendrothele bispora (strain CBS 962.96)</name>
    <dbReference type="NCBI Taxonomy" id="1314807"/>
    <lineage>
        <taxon>Eukaryota</taxon>
        <taxon>Fungi</taxon>
        <taxon>Dikarya</taxon>
        <taxon>Basidiomycota</taxon>
        <taxon>Agaricomycotina</taxon>
        <taxon>Agaricomycetes</taxon>
        <taxon>Agaricomycetidae</taxon>
        <taxon>Agaricales</taxon>
        <taxon>Agaricales incertae sedis</taxon>
        <taxon>Dendrothele</taxon>
    </lineage>
</organism>
<gene>
    <name evidence="1" type="ORF">K435DRAFT_767069</name>
</gene>
<reference evidence="1 2" key="1">
    <citation type="journal article" date="2019" name="Nat. Ecol. Evol.">
        <title>Megaphylogeny resolves global patterns of mushroom evolution.</title>
        <authorList>
            <person name="Varga T."/>
            <person name="Krizsan K."/>
            <person name="Foldi C."/>
            <person name="Dima B."/>
            <person name="Sanchez-Garcia M."/>
            <person name="Sanchez-Ramirez S."/>
            <person name="Szollosi G.J."/>
            <person name="Szarkandi J.G."/>
            <person name="Papp V."/>
            <person name="Albert L."/>
            <person name="Andreopoulos W."/>
            <person name="Angelini C."/>
            <person name="Antonin V."/>
            <person name="Barry K.W."/>
            <person name="Bougher N.L."/>
            <person name="Buchanan P."/>
            <person name="Buyck B."/>
            <person name="Bense V."/>
            <person name="Catcheside P."/>
            <person name="Chovatia M."/>
            <person name="Cooper J."/>
            <person name="Damon W."/>
            <person name="Desjardin D."/>
            <person name="Finy P."/>
            <person name="Geml J."/>
            <person name="Haridas S."/>
            <person name="Hughes K."/>
            <person name="Justo A."/>
            <person name="Karasinski D."/>
            <person name="Kautmanova I."/>
            <person name="Kiss B."/>
            <person name="Kocsube S."/>
            <person name="Kotiranta H."/>
            <person name="LaButti K.M."/>
            <person name="Lechner B.E."/>
            <person name="Liimatainen K."/>
            <person name="Lipzen A."/>
            <person name="Lukacs Z."/>
            <person name="Mihaltcheva S."/>
            <person name="Morgado L.N."/>
            <person name="Niskanen T."/>
            <person name="Noordeloos M.E."/>
            <person name="Ohm R.A."/>
            <person name="Ortiz-Santana B."/>
            <person name="Ovrebo C."/>
            <person name="Racz N."/>
            <person name="Riley R."/>
            <person name="Savchenko A."/>
            <person name="Shiryaev A."/>
            <person name="Soop K."/>
            <person name="Spirin V."/>
            <person name="Szebenyi C."/>
            <person name="Tomsovsky M."/>
            <person name="Tulloss R.E."/>
            <person name="Uehling J."/>
            <person name="Grigoriev I.V."/>
            <person name="Vagvolgyi C."/>
            <person name="Papp T."/>
            <person name="Martin F.M."/>
            <person name="Miettinen O."/>
            <person name="Hibbett D.S."/>
            <person name="Nagy L.G."/>
        </authorList>
    </citation>
    <scope>NUCLEOTIDE SEQUENCE [LARGE SCALE GENOMIC DNA]</scope>
    <source>
        <strain evidence="1 2">CBS 962.96</strain>
    </source>
</reference>
<dbReference type="OrthoDB" id="2965483at2759"/>
<dbReference type="AlphaFoldDB" id="A0A4V4HC43"/>
<sequence>MASSSSSHSRRSNRRPAMISELAIEAQNHNWDENGSLKYFLRIADRSRKAGKTAVENNDLETAFVMFARAATIVLEKLPTHLIL</sequence>
<dbReference type="Proteomes" id="UP000297245">
    <property type="component" value="Unassembled WGS sequence"/>
</dbReference>
<evidence type="ECO:0000313" key="2">
    <source>
        <dbReference type="Proteomes" id="UP000297245"/>
    </source>
</evidence>
<evidence type="ECO:0000313" key="1">
    <source>
        <dbReference type="EMBL" id="THU81865.1"/>
    </source>
</evidence>
<protein>
    <recommendedName>
        <fullName evidence="3">USP8 dimerisation domain-containing protein</fullName>
    </recommendedName>
</protein>
<keyword evidence="2" id="KW-1185">Reference proteome</keyword>
<accession>A0A4V4HC43</accession>
<name>A0A4V4HC43_DENBC</name>
<dbReference type="EMBL" id="ML179775">
    <property type="protein sequence ID" value="THU81865.1"/>
    <property type="molecule type" value="Genomic_DNA"/>
</dbReference>